<keyword evidence="5" id="KW-0560">Oxidoreductase</keyword>
<evidence type="ECO:0000256" key="8">
    <source>
        <dbReference type="ARBA" id="ARBA00049547"/>
    </source>
</evidence>
<dbReference type="Gene3D" id="3.30.9.10">
    <property type="entry name" value="D-Amino Acid Oxidase, subunit A, domain 2"/>
    <property type="match status" value="1"/>
</dbReference>
<dbReference type="SUPFAM" id="SSF54373">
    <property type="entry name" value="FAD-linked reductases, C-terminal domain"/>
    <property type="match status" value="1"/>
</dbReference>
<dbReference type="PANTHER" id="PTHR11530">
    <property type="entry name" value="D-AMINO ACID OXIDASE"/>
    <property type="match status" value="1"/>
</dbReference>
<name>A0ABT0YDQ2_9ACTN</name>
<dbReference type="PROSITE" id="PS00677">
    <property type="entry name" value="DAO"/>
    <property type="match status" value="1"/>
</dbReference>
<evidence type="ECO:0000313" key="10">
    <source>
        <dbReference type="EMBL" id="MCM4084191.1"/>
    </source>
</evidence>
<protein>
    <recommendedName>
        <fullName evidence="7">D-amino-acid oxidase</fullName>
        <ecNumber evidence="6">1.4.3.3</ecNumber>
    </recommendedName>
</protein>
<sequence length="318" mass="34576">MNRRSWDAIVVGGGVSGLTTAVCLAEAGHSVQVWAAGQEADTTSYAAGAIYSPFLLKDERAPLWATQTFAVLESLAGDKDTGVTMAFGQEVCRQPVDPPTWARAVPSFRQCHPAELPAGFHSGWSYEVPLVDMPLYLRYLQNRLKRSGGDILRHHISTLDEPSACASVVVNCTGMGARDLVHDTDLYPIRGELVVVRNPGITRFVAEHSDADRDLTYLLPHRDVVVLGGTADKHRWDLVPDEGVKKDIIARCAVIEPKLLEAEVVDHRVGIRPSRDQVRAERENPGGRGAVILHNYGHGGSGVSISWGCARYVLSLLG</sequence>
<proteinExistence type="inferred from homology"/>
<dbReference type="Gene3D" id="3.40.50.720">
    <property type="entry name" value="NAD(P)-binding Rossmann-like Domain"/>
    <property type="match status" value="1"/>
</dbReference>
<dbReference type="Pfam" id="PF01266">
    <property type="entry name" value="DAO"/>
    <property type="match status" value="1"/>
</dbReference>
<evidence type="ECO:0000256" key="1">
    <source>
        <dbReference type="ARBA" id="ARBA00001974"/>
    </source>
</evidence>
<dbReference type="InterPro" id="IPR023209">
    <property type="entry name" value="DAO"/>
</dbReference>
<dbReference type="EC" id="1.4.3.3" evidence="6"/>
<dbReference type="EMBL" id="JAMQOL010000073">
    <property type="protein sequence ID" value="MCM4084191.1"/>
    <property type="molecule type" value="Genomic_DNA"/>
</dbReference>
<keyword evidence="11" id="KW-1185">Reference proteome</keyword>
<evidence type="ECO:0000313" key="11">
    <source>
        <dbReference type="Proteomes" id="UP001523216"/>
    </source>
</evidence>
<comment type="caution">
    <text evidence="10">The sequence shown here is derived from an EMBL/GenBank/DDBJ whole genome shotgun (WGS) entry which is preliminary data.</text>
</comment>
<accession>A0ABT0YDQ2</accession>
<evidence type="ECO:0000256" key="7">
    <source>
        <dbReference type="ARBA" id="ARBA00039751"/>
    </source>
</evidence>
<dbReference type="Proteomes" id="UP001523216">
    <property type="component" value="Unassembled WGS sequence"/>
</dbReference>
<dbReference type="InterPro" id="IPR006076">
    <property type="entry name" value="FAD-dep_OxRdtase"/>
</dbReference>
<comment type="cofactor">
    <cofactor evidence="1">
        <name>FAD</name>
        <dbReference type="ChEBI" id="CHEBI:57692"/>
    </cofactor>
</comment>
<evidence type="ECO:0000256" key="6">
    <source>
        <dbReference type="ARBA" id="ARBA00039101"/>
    </source>
</evidence>
<organism evidence="10 11">
    <name type="scientific">Paractinoplanes hotanensis</name>
    <dbReference type="NCBI Taxonomy" id="2906497"/>
    <lineage>
        <taxon>Bacteria</taxon>
        <taxon>Bacillati</taxon>
        <taxon>Actinomycetota</taxon>
        <taxon>Actinomycetes</taxon>
        <taxon>Micromonosporales</taxon>
        <taxon>Micromonosporaceae</taxon>
        <taxon>Paractinoplanes</taxon>
    </lineage>
</organism>
<gene>
    <name evidence="10" type="ORF">LXN57_42310</name>
</gene>
<evidence type="ECO:0000256" key="2">
    <source>
        <dbReference type="ARBA" id="ARBA00006730"/>
    </source>
</evidence>
<keyword evidence="3" id="KW-0285">Flavoprotein</keyword>
<keyword evidence="4" id="KW-0274">FAD</keyword>
<dbReference type="PIRSF" id="PIRSF000189">
    <property type="entry name" value="D-aa_oxidase"/>
    <property type="match status" value="1"/>
</dbReference>
<reference evidence="10 11" key="1">
    <citation type="submission" date="2022-06" db="EMBL/GenBank/DDBJ databases">
        <title>Actinoplanes abujensis sp. nov., isolated from Nigerian arid soil.</title>
        <authorList>
            <person name="Ding P."/>
        </authorList>
    </citation>
    <scope>NUCLEOTIDE SEQUENCE [LARGE SCALE GENOMIC DNA]</scope>
    <source>
        <strain evidence="11">TRM88002</strain>
    </source>
</reference>
<comment type="catalytic activity">
    <reaction evidence="8">
        <text>a D-alpha-amino acid + O2 + H2O = a 2-oxocarboxylate + H2O2 + NH4(+)</text>
        <dbReference type="Rhea" id="RHEA:21816"/>
        <dbReference type="ChEBI" id="CHEBI:15377"/>
        <dbReference type="ChEBI" id="CHEBI:15379"/>
        <dbReference type="ChEBI" id="CHEBI:16240"/>
        <dbReference type="ChEBI" id="CHEBI:28938"/>
        <dbReference type="ChEBI" id="CHEBI:35179"/>
        <dbReference type="ChEBI" id="CHEBI:59871"/>
        <dbReference type="EC" id="1.4.3.3"/>
    </reaction>
    <physiologicalReaction direction="left-to-right" evidence="8">
        <dbReference type="Rhea" id="RHEA:21817"/>
    </physiologicalReaction>
</comment>
<evidence type="ECO:0000259" key="9">
    <source>
        <dbReference type="Pfam" id="PF01266"/>
    </source>
</evidence>
<dbReference type="PANTHER" id="PTHR11530:SF11">
    <property type="entry name" value="D-ASPARTATE OXIDASE"/>
    <property type="match status" value="1"/>
</dbReference>
<feature type="domain" description="FAD dependent oxidoreductase" evidence="9">
    <location>
        <begin position="7"/>
        <end position="313"/>
    </location>
</feature>
<evidence type="ECO:0000256" key="4">
    <source>
        <dbReference type="ARBA" id="ARBA00022827"/>
    </source>
</evidence>
<evidence type="ECO:0000256" key="3">
    <source>
        <dbReference type="ARBA" id="ARBA00022630"/>
    </source>
</evidence>
<evidence type="ECO:0000256" key="5">
    <source>
        <dbReference type="ARBA" id="ARBA00023002"/>
    </source>
</evidence>
<dbReference type="RefSeq" id="WP_251803946.1">
    <property type="nucleotide sequence ID" value="NZ_JAMQOL010000073.1"/>
</dbReference>
<dbReference type="SUPFAM" id="SSF51971">
    <property type="entry name" value="Nucleotide-binding domain"/>
    <property type="match status" value="1"/>
</dbReference>
<dbReference type="InterPro" id="IPR006181">
    <property type="entry name" value="D-amino_acid_oxidase_CS"/>
</dbReference>
<comment type="similarity">
    <text evidence="2">Belongs to the DAMOX/DASOX family.</text>
</comment>